<dbReference type="RefSeq" id="WP_024364147.1">
    <property type="nucleotide sequence ID" value="NZ_BJNS01000047.1"/>
</dbReference>
<protein>
    <recommendedName>
        <fullName evidence="3">Alpha/beta hydrolase</fullName>
    </recommendedName>
</protein>
<organism evidence="1 2">
    <name type="scientific">Lysinibacillus sphaericus</name>
    <name type="common">Bacillus sphaericus</name>
    <dbReference type="NCBI Taxonomy" id="1421"/>
    <lineage>
        <taxon>Bacteria</taxon>
        <taxon>Bacillati</taxon>
        <taxon>Bacillota</taxon>
        <taxon>Bacilli</taxon>
        <taxon>Bacillales</taxon>
        <taxon>Bacillaceae</taxon>
        <taxon>Lysinibacillus</taxon>
    </lineage>
</organism>
<sequence length="323" mass="36854">MKKIMKWFSVGFCMLLLVLSVSVFSFHKFKENKESLLLENNTGKLIDFNGKKMNVYSEGQDNDTFVFMAGSAVAAPMYELKSLYRHFSKEDKIAVVERAGYGYSDVFNDNRDIDVILEQTREALMKSGNKPPYILVPHSISGIEAIYWAQKYPKEVKAIVALDIGLPSQYIKHPVGFAEKTFMKIGNALSELGFQRVFPNLAYNDAVLEKDFLTSKEKEIFKAISNKQGINNDMEQEMLHVVNNSKKSTALPIPKTTPILFIDAYLDKNSKAAKASLKDYQDFAKQLDVSTVIQIKSKHSIYLYHSTEIYEETQKFLQEMVEQ</sequence>
<evidence type="ECO:0000313" key="2">
    <source>
        <dbReference type="Proteomes" id="UP000238825"/>
    </source>
</evidence>
<dbReference type="SUPFAM" id="SSF53474">
    <property type="entry name" value="alpha/beta-Hydrolases"/>
    <property type="match status" value="1"/>
</dbReference>
<dbReference type="Gene3D" id="3.40.50.1820">
    <property type="entry name" value="alpha/beta hydrolase"/>
    <property type="match status" value="1"/>
</dbReference>
<gene>
    <name evidence="1" type="ORF">LS41612_11385</name>
</gene>
<dbReference type="InterPro" id="IPR029058">
    <property type="entry name" value="AB_hydrolase_fold"/>
</dbReference>
<evidence type="ECO:0000313" key="1">
    <source>
        <dbReference type="EMBL" id="AVK96822.1"/>
    </source>
</evidence>
<dbReference type="AlphaFoldDB" id="A0A2S0K0A4"/>
<dbReference type="Proteomes" id="UP000238825">
    <property type="component" value="Chromosome"/>
</dbReference>
<dbReference type="GeneID" id="48276802"/>
<name>A0A2S0K0A4_LYSSH</name>
<accession>A0A2S0K0A4</accession>
<proteinExistence type="predicted"/>
<evidence type="ECO:0008006" key="3">
    <source>
        <dbReference type="Google" id="ProtNLM"/>
    </source>
</evidence>
<reference evidence="1 2" key="1">
    <citation type="submission" date="2017-03" db="EMBL/GenBank/DDBJ databases">
        <title>The whole genome sequencing and assembly of Lysinibacillus sphaericus DSM 28T strain.</title>
        <authorList>
            <person name="Lee Y.-J."/>
            <person name="Yi H."/>
            <person name="Bahn Y.-S."/>
            <person name="Kim J.F."/>
            <person name="Lee D.-W."/>
        </authorList>
    </citation>
    <scope>NUCLEOTIDE SEQUENCE [LARGE SCALE GENOMIC DNA]</scope>
    <source>
        <strain evidence="1 2">DSM 28</strain>
    </source>
</reference>
<dbReference type="EMBL" id="CP019980">
    <property type="protein sequence ID" value="AVK96822.1"/>
    <property type="molecule type" value="Genomic_DNA"/>
</dbReference>